<accession>A0A067S4X2</accession>
<evidence type="ECO:0000313" key="2">
    <source>
        <dbReference type="Proteomes" id="UP000027222"/>
    </source>
</evidence>
<sequence length="174" mass="18434">MISRKETYVLPKFGVAEVGVYEPSPGLQELDTQQRQTTQIRLLQCYSSRYAASTAADCRAAGRADGVVEEGGGVNASEAKGKRTSSAATCQWLTIARMAAKISEHQRGSWLAEAQGTSGVGGWLSLMTWSVTSGVLMRTVTSPSHADARSDGNLTETVCLLQLAFAPGMGVSCK</sequence>
<name>A0A067S4X2_GALM3</name>
<protein>
    <submittedName>
        <fullName evidence="1">Uncharacterized protein</fullName>
    </submittedName>
</protein>
<gene>
    <name evidence="1" type="ORF">GALMADRAFT_1217317</name>
</gene>
<dbReference type="AlphaFoldDB" id="A0A067S4X2"/>
<reference evidence="2" key="1">
    <citation type="journal article" date="2014" name="Proc. Natl. Acad. Sci. U.S.A.">
        <title>Extensive sampling of basidiomycete genomes demonstrates inadequacy of the white-rot/brown-rot paradigm for wood decay fungi.</title>
        <authorList>
            <person name="Riley R."/>
            <person name="Salamov A.A."/>
            <person name="Brown D.W."/>
            <person name="Nagy L.G."/>
            <person name="Floudas D."/>
            <person name="Held B.W."/>
            <person name="Levasseur A."/>
            <person name="Lombard V."/>
            <person name="Morin E."/>
            <person name="Otillar R."/>
            <person name="Lindquist E.A."/>
            <person name="Sun H."/>
            <person name="LaButti K.M."/>
            <person name="Schmutz J."/>
            <person name="Jabbour D."/>
            <person name="Luo H."/>
            <person name="Baker S.E."/>
            <person name="Pisabarro A.G."/>
            <person name="Walton J.D."/>
            <person name="Blanchette R.A."/>
            <person name="Henrissat B."/>
            <person name="Martin F."/>
            <person name="Cullen D."/>
            <person name="Hibbett D.S."/>
            <person name="Grigoriev I.V."/>
        </authorList>
    </citation>
    <scope>NUCLEOTIDE SEQUENCE [LARGE SCALE GENOMIC DNA]</scope>
    <source>
        <strain evidence="2">CBS 339.88</strain>
    </source>
</reference>
<evidence type="ECO:0000313" key="1">
    <source>
        <dbReference type="EMBL" id="KDR65861.1"/>
    </source>
</evidence>
<dbReference type="EMBL" id="KL142431">
    <property type="protein sequence ID" value="KDR65861.1"/>
    <property type="molecule type" value="Genomic_DNA"/>
</dbReference>
<dbReference type="Proteomes" id="UP000027222">
    <property type="component" value="Unassembled WGS sequence"/>
</dbReference>
<proteinExistence type="predicted"/>
<keyword evidence="2" id="KW-1185">Reference proteome</keyword>
<organism evidence="1 2">
    <name type="scientific">Galerina marginata (strain CBS 339.88)</name>
    <dbReference type="NCBI Taxonomy" id="685588"/>
    <lineage>
        <taxon>Eukaryota</taxon>
        <taxon>Fungi</taxon>
        <taxon>Dikarya</taxon>
        <taxon>Basidiomycota</taxon>
        <taxon>Agaricomycotina</taxon>
        <taxon>Agaricomycetes</taxon>
        <taxon>Agaricomycetidae</taxon>
        <taxon>Agaricales</taxon>
        <taxon>Agaricineae</taxon>
        <taxon>Strophariaceae</taxon>
        <taxon>Galerina</taxon>
    </lineage>
</organism>
<dbReference type="HOGENOM" id="CLU_1540187_0_0_1"/>